<evidence type="ECO:0000256" key="7">
    <source>
        <dbReference type="ARBA" id="ARBA00023308"/>
    </source>
</evidence>
<accession>A0A4Q7U2G1</accession>
<evidence type="ECO:0000256" key="5">
    <source>
        <dbReference type="ARBA" id="ARBA00022777"/>
    </source>
</evidence>
<evidence type="ECO:0000259" key="9">
    <source>
        <dbReference type="Pfam" id="PF02782"/>
    </source>
</evidence>
<dbReference type="OrthoDB" id="9761504at2"/>
<dbReference type="InterPro" id="IPR043129">
    <property type="entry name" value="ATPase_NBD"/>
</dbReference>
<dbReference type="GO" id="GO:0008993">
    <property type="term" value="F:rhamnulokinase activity"/>
    <property type="evidence" value="ECO:0007669"/>
    <property type="project" value="InterPro"/>
</dbReference>
<dbReference type="InterPro" id="IPR018485">
    <property type="entry name" value="FGGY_C"/>
</dbReference>
<keyword evidence="6" id="KW-0067">ATP-binding</keyword>
<dbReference type="PANTHER" id="PTHR43095">
    <property type="entry name" value="SUGAR KINASE"/>
    <property type="match status" value="1"/>
</dbReference>
<evidence type="ECO:0000259" key="8">
    <source>
        <dbReference type="Pfam" id="PF00370"/>
    </source>
</evidence>
<evidence type="ECO:0000256" key="6">
    <source>
        <dbReference type="ARBA" id="ARBA00022840"/>
    </source>
</evidence>
<dbReference type="Gene3D" id="3.30.420.40">
    <property type="match status" value="2"/>
</dbReference>
<proteinExistence type="inferred from homology"/>
<dbReference type="EMBL" id="SHKI01000003">
    <property type="protein sequence ID" value="RZT66840.1"/>
    <property type="molecule type" value="Genomic_DNA"/>
</dbReference>
<evidence type="ECO:0000313" key="10">
    <source>
        <dbReference type="EMBL" id="RZT66840.1"/>
    </source>
</evidence>
<keyword evidence="4" id="KW-0547">Nucleotide-binding</keyword>
<dbReference type="GO" id="GO:0042732">
    <property type="term" value="P:D-xylose metabolic process"/>
    <property type="evidence" value="ECO:0007669"/>
    <property type="project" value="UniProtKB-KW"/>
</dbReference>
<dbReference type="AlphaFoldDB" id="A0A4Q7U2G1"/>
<keyword evidence="2" id="KW-0859">Xylose metabolism</keyword>
<evidence type="ECO:0000256" key="3">
    <source>
        <dbReference type="ARBA" id="ARBA00022679"/>
    </source>
</evidence>
<keyword evidence="2" id="KW-0119">Carbohydrate metabolism</keyword>
<reference evidence="10 11" key="1">
    <citation type="journal article" date="2015" name="Stand. Genomic Sci.">
        <title>Genomic Encyclopedia of Bacterial and Archaeal Type Strains, Phase III: the genomes of soil and plant-associated and newly described type strains.</title>
        <authorList>
            <person name="Whitman W.B."/>
            <person name="Woyke T."/>
            <person name="Klenk H.P."/>
            <person name="Zhou Y."/>
            <person name="Lilburn T.G."/>
            <person name="Beck B.J."/>
            <person name="De Vos P."/>
            <person name="Vandamme P."/>
            <person name="Eisen J.A."/>
            <person name="Garrity G."/>
            <person name="Hugenholtz P."/>
            <person name="Kyrpides N.C."/>
        </authorList>
    </citation>
    <scope>NUCLEOTIDE SEQUENCE [LARGE SCALE GENOMIC DNA]</scope>
    <source>
        <strain evidence="10 11">RF6</strain>
    </source>
</reference>
<dbReference type="SUPFAM" id="SSF53067">
    <property type="entry name" value="Actin-like ATPase domain"/>
    <property type="match status" value="2"/>
</dbReference>
<keyword evidence="7" id="KW-0684">Rhamnose metabolism</keyword>
<sequence length="492" mass="51188">MAAPTAPRAYAAVDLGASSGRVVLGARRGAAWEFEEVHRFTNEVVDTHRGDAWDLERLFAETLTGLARAVARCAARGEQLAGIGVDSWGVDWVLRAPDGEIELPGRSYRGAPDPAPAIAARGLSGVSSAEAFAVTGVPDQAINTALRLADEAGQRTFSGEQLLFIPDLWLFWLTGVVGTDPTIASTSQLFAAHAGAFSAPLAAAHGLAGFRLPPVAPVASLVGALAPELRERIGAATEVPVYRVAGHDTAAAFAFAEPVAGGATEALISSGTWSLVGGALPEPVTTPEAAALGFTNERGASGTLLLRNLTGLWMLQECLREWGAGTQERDALLAEVESAPFDARTFDTSAPELLHAGDMEARVRRLCAAAGRPLAESRASVVHAIIDSLAVAYAAGVDAFARLSGASVDRIRIVGGGSRNARLCRLTAELARLPVLAGPTEASAIGNVALQALASGEVAHAQDVFAAIDPAHTRHFQYPNTDQARDAEEPQQ</sequence>
<dbReference type="RefSeq" id="WP_130453178.1">
    <property type="nucleotide sequence ID" value="NZ_QYAG01000001.1"/>
</dbReference>
<evidence type="ECO:0000256" key="1">
    <source>
        <dbReference type="ARBA" id="ARBA00009156"/>
    </source>
</evidence>
<keyword evidence="5 10" id="KW-0418">Kinase</keyword>
<name>A0A4Q7U2G1_9MICO</name>
<gene>
    <name evidence="10" type="ORF">EV139_0967</name>
</gene>
<evidence type="ECO:0000313" key="11">
    <source>
        <dbReference type="Proteomes" id="UP000291832"/>
    </source>
</evidence>
<dbReference type="GO" id="GO:0019301">
    <property type="term" value="P:rhamnose catabolic process"/>
    <property type="evidence" value="ECO:0007669"/>
    <property type="project" value="InterPro"/>
</dbReference>
<dbReference type="CDD" id="cd07771">
    <property type="entry name" value="ASKHA_NBD_FGGY_RhaB-like"/>
    <property type="match status" value="1"/>
</dbReference>
<organism evidence="10 11">
    <name type="scientific">Leucobacter luti</name>
    <dbReference type="NCBI Taxonomy" id="340320"/>
    <lineage>
        <taxon>Bacteria</taxon>
        <taxon>Bacillati</taxon>
        <taxon>Actinomycetota</taxon>
        <taxon>Actinomycetes</taxon>
        <taxon>Micrococcales</taxon>
        <taxon>Microbacteriaceae</taxon>
        <taxon>Leucobacter</taxon>
    </lineage>
</organism>
<keyword evidence="11" id="KW-1185">Reference proteome</keyword>
<feature type="domain" description="Carbohydrate kinase FGGY C-terminal" evidence="9">
    <location>
        <begin position="267"/>
        <end position="454"/>
    </location>
</feature>
<protein>
    <submittedName>
        <fullName evidence="10">Rhamnulokinase</fullName>
    </submittedName>
</protein>
<dbReference type="InterPro" id="IPR050406">
    <property type="entry name" value="FGGY_Carb_Kinase"/>
</dbReference>
<comment type="caution">
    <text evidence="10">The sequence shown here is derived from an EMBL/GenBank/DDBJ whole genome shotgun (WGS) entry which is preliminary data.</text>
</comment>
<comment type="similarity">
    <text evidence="1">Belongs to the FGGY kinase family.</text>
</comment>
<dbReference type="PANTHER" id="PTHR43095:SF5">
    <property type="entry name" value="XYLULOSE KINASE"/>
    <property type="match status" value="1"/>
</dbReference>
<feature type="domain" description="Carbohydrate kinase FGGY N-terminal" evidence="8">
    <location>
        <begin position="160"/>
        <end position="252"/>
    </location>
</feature>
<evidence type="ECO:0000256" key="2">
    <source>
        <dbReference type="ARBA" id="ARBA00022629"/>
    </source>
</evidence>
<evidence type="ECO:0000256" key="4">
    <source>
        <dbReference type="ARBA" id="ARBA00022741"/>
    </source>
</evidence>
<dbReference type="GO" id="GO:0005524">
    <property type="term" value="F:ATP binding"/>
    <property type="evidence" value="ECO:0007669"/>
    <property type="project" value="UniProtKB-KW"/>
</dbReference>
<dbReference type="Pfam" id="PF00370">
    <property type="entry name" value="FGGY_N"/>
    <property type="match status" value="1"/>
</dbReference>
<dbReference type="InterPro" id="IPR018484">
    <property type="entry name" value="FGGY_N"/>
</dbReference>
<keyword evidence="3" id="KW-0808">Transferase</keyword>
<dbReference type="Proteomes" id="UP000291832">
    <property type="component" value="Unassembled WGS sequence"/>
</dbReference>
<dbReference type="InterPro" id="IPR013449">
    <property type="entry name" value="Rhamnulokinase"/>
</dbReference>
<dbReference type="Pfam" id="PF02782">
    <property type="entry name" value="FGGY_C"/>
    <property type="match status" value="1"/>
</dbReference>